<dbReference type="AlphaFoldDB" id="A0AAW1HYC8"/>
<dbReference type="EC" id="2.7.11.1" evidence="13"/>
<evidence type="ECO:0000256" key="13">
    <source>
        <dbReference type="PIRNR" id="PIRNR000641"/>
    </source>
</evidence>
<dbReference type="FunFam" id="3.30.200.20:FF:000195">
    <property type="entry name" value="G-type lectin S-receptor-like serine/threonine-protein kinase"/>
    <property type="match status" value="1"/>
</dbReference>
<keyword evidence="4 13" id="KW-0808">Transferase</keyword>
<evidence type="ECO:0000256" key="12">
    <source>
        <dbReference type="ARBA" id="ARBA00048679"/>
    </source>
</evidence>
<dbReference type="Gene3D" id="3.30.200.20">
    <property type="entry name" value="Phosphorylase Kinase, domain 1"/>
    <property type="match status" value="1"/>
</dbReference>
<feature type="region of interest" description="Disordered" evidence="14">
    <location>
        <begin position="735"/>
        <end position="759"/>
    </location>
</feature>
<feature type="chain" id="PRO_5043575940" description="Receptor-like serine/threonine-protein kinase" evidence="15">
    <location>
        <begin position="22"/>
        <end position="772"/>
    </location>
</feature>
<evidence type="ECO:0000256" key="4">
    <source>
        <dbReference type="ARBA" id="ARBA00022679"/>
    </source>
</evidence>
<gene>
    <name evidence="19" type="ORF">RND81_10G025900</name>
</gene>
<dbReference type="SUPFAM" id="SSF51110">
    <property type="entry name" value="alpha-D-mannose-specific plant lectins"/>
    <property type="match status" value="1"/>
</dbReference>
<evidence type="ECO:0000256" key="10">
    <source>
        <dbReference type="ARBA" id="ARBA00023180"/>
    </source>
</evidence>
<evidence type="ECO:0000256" key="7">
    <source>
        <dbReference type="ARBA" id="ARBA00022777"/>
    </source>
</evidence>
<evidence type="ECO:0000313" key="20">
    <source>
        <dbReference type="Proteomes" id="UP001443914"/>
    </source>
</evidence>
<dbReference type="PROSITE" id="PS00108">
    <property type="entry name" value="PROTEIN_KINASE_ST"/>
    <property type="match status" value="1"/>
</dbReference>
<accession>A0AAW1HYC8</accession>
<dbReference type="InterPro" id="IPR001480">
    <property type="entry name" value="Bulb-type_lectin_dom"/>
</dbReference>
<comment type="catalytic activity">
    <reaction evidence="11 13">
        <text>L-threonyl-[protein] + ATP = O-phospho-L-threonyl-[protein] + ADP + H(+)</text>
        <dbReference type="Rhea" id="RHEA:46608"/>
        <dbReference type="Rhea" id="RHEA-COMP:11060"/>
        <dbReference type="Rhea" id="RHEA-COMP:11605"/>
        <dbReference type="ChEBI" id="CHEBI:15378"/>
        <dbReference type="ChEBI" id="CHEBI:30013"/>
        <dbReference type="ChEBI" id="CHEBI:30616"/>
        <dbReference type="ChEBI" id="CHEBI:61977"/>
        <dbReference type="ChEBI" id="CHEBI:456216"/>
        <dbReference type="EC" id="2.7.11.1"/>
    </reaction>
</comment>
<name>A0AAW1HYC8_SAPOF</name>
<dbReference type="Pfam" id="PF01453">
    <property type="entry name" value="B_lectin"/>
    <property type="match status" value="1"/>
</dbReference>
<evidence type="ECO:0000256" key="6">
    <source>
        <dbReference type="ARBA" id="ARBA00022741"/>
    </source>
</evidence>
<dbReference type="PROSITE" id="PS50948">
    <property type="entry name" value="PAN"/>
    <property type="match status" value="1"/>
</dbReference>
<dbReference type="Pfam" id="PF07714">
    <property type="entry name" value="PK_Tyr_Ser-Thr"/>
    <property type="match status" value="1"/>
</dbReference>
<sequence length="772" mass="87243">MNLAVNTLLFFCLLCFRFCSSASNFITTTRFLKDPKTLISKNADFKLGFFSPTNSTNRYLGIWYNNKDFNGESEVVWVANRDSPLKDSSGMLKISDDGNLRVLDAKNKIHWSSNISSFNVKNSSVAQLLDTGNLVLLSNDGNSTIWQSFDHPTDSFLPQLKLVFNKNKDDNYLQSWKSGNDPSQGRFRIVRLPRSLPELGIVKGNTIYYRSGPWNGYIFLGMPYPRSDISTGFTVVDAQDGTLEISYGMADRSLLQRFVLTYDGNLVQKNWNDSSRNWENKWQSLDSECDIYGKCGAFTMCNPTKTPICECLTGFEPKKVNEWSKGNWTNGCVRKTPLQCNSVGDDSDKFMQLKQIKVPDYGERILANPESCENKCLEKCECVAYSYYPGIGCMLLNLSLVDMQQYSTSGADLFVRLARSDMPGKTPKLKPKETQFHDLPLFEFTALVTATNDFSVVNKLGQGGFGPVYKGIWEDGQRIAVKRLSRASEQGLQEFMNEVVVISKLQHKNLVRLLGCCVEGDEKLLVYELMPNKSLDAILFDPVHCKILDWQKRFEIIQGICRGLLYLHRDSRLRIIHRDLKLSNILLDEELNPKISDFGMARIFGTKQDQANTQKIAGTYGYMSPEYAMEGRFSEKSDIFSLGVVLLEIVSGRKNSNFQDYESVNLVTYAWKLWNEDDMLSLIDPTVLKPCFEAQILKCIQAGLLCVQESPVDRPSVSTLISMLDIDDIENLPFPKQSGFARSEASGSDGTPRDGRERCSENWVSLTALNGR</sequence>
<keyword evidence="9" id="KW-1015">Disulfide bond</keyword>
<dbReference type="CDD" id="cd14066">
    <property type="entry name" value="STKc_IRAK"/>
    <property type="match status" value="1"/>
</dbReference>
<dbReference type="InterPro" id="IPR003609">
    <property type="entry name" value="Pan_app"/>
</dbReference>
<dbReference type="InterPro" id="IPR011009">
    <property type="entry name" value="Kinase-like_dom_sf"/>
</dbReference>
<keyword evidence="8 13" id="KW-0067">ATP-binding</keyword>
<feature type="signal peptide" evidence="15">
    <location>
        <begin position="1"/>
        <end position="21"/>
    </location>
</feature>
<dbReference type="Pfam" id="PF00954">
    <property type="entry name" value="S_locus_glycop"/>
    <property type="match status" value="1"/>
</dbReference>
<evidence type="ECO:0000259" key="18">
    <source>
        <dbReference type="PROSITE" id="PS50948"/>
    </source>
</evidence>
<dbReference type="PANTHER" id="PTHR27002:SF1082">
    <property type="entry name" value="OS06G0693000 PROTEIN"/>
    <property type="match status" value="1"/>
</dbReference>
<dbReference type="PROSITE" id="PS50011">
    <property type="entry name" value="PROTEIN_KINASE_DOM"/>
    <property type="match status" value="1"/>
</dbReference>
<keyword evidence="20" id="KW-1185">Reference proteome</keyword>
<dbReference type="Gene3D" id="1.10.510.10">
    <property type="entry name" value="Transferase(Phosphotransferase) domain 1"/>
    <property type="match status" value="1"/>
</dbReference>
<dbReference type="GO" id="GO:0048544">
    <property type="term" value="P:recognition of pollen"/>
    <property type="evidence" value="ECO:0007669"/>
    <property type="project" value="InterPro"/>
</dbReference>
<keyword evidence="3 13" id="KW-0723">Serine/threonine-protein kinase</keyword>
<feature type="domain" description="Bulb-type lectin" evidence="17">
    <location>
        <begin position="23"/>
        <end position="149"/>
    </location>
</feature>
<dbReference type="Gene3D" id="2.90.10.10">
    <property type="entry name" value="Bulb-type lectin domain"/>
    <property type="match status" value="1"/>
</dbReference>
<dbReference type="CDD" id="cd01098">
    <property type="entry name" value="PAN_AP_plant"/>
    <property type="match status" value="1"/>
</dbReference>
<keyword evidence="2" id="KW-0472">Membrane</keyword>
<dbReference type="EMBL" id="JBDFQZ010000010">
    <property type="protein sequence ID" value="KAK9681755.1"/>
    <property type="molecule type" value="Genomic_DNA"/>
</dbReference>
<comment type="similarity">
    <text evidence="13">Belongs to the protein kinase superfamily. Ser/Thr protein kinase family.</text>
</comment>
<keyword evidence="6 13" id="KW-0547">Nucleotide-binding</keyword>
<feature type="domain" description="Apple" evidence="18">
    <location>
        <begin position="340"/>
        <end position="418"/>
    </location>
</feature>
<evidence type="ECO:0000256" key="14">
    <source>
        <dbReference type="SAM" id="MobiDB-lite"/>
    </source>
</evidence>
<dbReference type="InterPro" id="IPR001245">
    <property type="entry name" value="Ser-Thr/Tyr_kinase_cat_dom"/>
</dbReference>
<dbReference type="SMART" id="SM00108">
    <property type="entry name" value="B_lectin"/>
    <property type="match status" value="1"/>
</dbReference>
<dbReference type="PROSITE" id="PS50927">
    <property type="entry name" value="BULB_LECTIN"/>
    <property type="match status" value="1"/>
</dbReference>
<dbReference type="InterPro" id="IPR000719">
    <property type="entry name" value="Prot_kinase_dom"/>
</dbReference>
<evidence type="ECO:0000256" key="2">
    <source>
        <dbReference type="ARBA" id="ARBA00022475"/>
    </source>
</evidence>
<comment type="subcellular location">
    <subcellularLocation>
        <location evidence="1">Cell membrane</location>
        <topology evidence="1">Single-pass type I membrane protein</topology>
    </subcellularLocation>
</comment>
<evidence type="ECO:0000256" key="9">
    <source>
        <dbReference type="ARBA" id="ARBA00023157"/>
    </source>
</evidence>
<feature type="domain" description="Protein kinase" evidence="16">
    <location>
        <begin position="454"/>
        <end position="735"/>
    </location>
</feature>
<dbReference type="CDD" id="cd00028">
    <property type="entry name" value="B_lectin"/>
    <property type="match status" value="1"/>
</dbReference>
<dbReference type="GO" id="GO:0004674">
    <property type="term" value="F:protein serine/threonine kinase activity"/>
    <property type="evidence" value="ECO:0007669"/>
    <property type="project" value="UniProtKB-KW"/>
</dbReference>
<reference evidence="19" key="1">
    <citation type="submission" date="2024-03" db="EMBL/GenBank/DDBJ databases">
        <title>WGS assembly of Saponaria officinalis var. Norfolk2.</title>
        <authorList>
            <person name="Jenkins J."/>
            <person name="Shu S."/>
            <person name="Grimwood J."/>
            <person name="Barry K."/>
            <person name="Goodstein D."/>
            <person name="Schmutz J."/>
            <person name="Leebens-Mack J."/>
            <person name="Osbourn A."/>
        </authorList>
    </citation>
    <scope>NUCLEOTIDE SEQUENCE [LARGE SCALE GENOMIC DNA]</scope>
    <source>
        <strain evidence="19">JIC</strain>
    </source>
</reference>
<organism evidence="19 20">
    <name type="scientific">Saponaria officinalis</name>
    <name type="common">Common soapwort</name>
    <name type="synonym">Lychnis saponaria</name>
    <dbReference type="NCBI Taxonomy" id="3572"/>
    <lineage>
        <taxon>Eukaryota</taxon>
        <taxon>Viridiplantae</taxon>
        <taxon>Streptophyta</taxon>
        <taxon>Embryophyta</taxon>
        <taxon>Tracheophyta</taxon>
        <taxon>Spermatophyta</taxon>
        <taxon>Magnoliopsida</taxon>
        <taxon>eudicotyledons</taxon>
        <taxon>Gunneridae</taxon>
        <taxon>Pentapetalae</taxon>
        <taxon>Caryophyllales</taxon>
        <taxon>Caryophyllaceae</taxon>
        <taxon>Caryophylleae</taxon>
        <taxon>Saponaria</taxon>
    </lineage>
</organism>
<dbReference type="PANTHER" id="PTHR27002">
    <property type="entry name" value="RECEPTOR-LIKE SERINE/THREONINE-PROTEIN KINASE SD1-8"/>
    <property type="match status" value="1"/>
</dbReference>
<evidence type="ECO:0000256" key="5">
    <source>
        <dbReference type="ARBA" id="ARBA00022729"/>
    </source>
</evidence>
<dbReference type="Pfam" id="PF08276">
    <property type="entry name" value="PAN_2"/>
    <property type="match status" value="1"/>
</dbReference>
<dbReference type="Proteomes" id="UP001443914">
    <property type="component" value="Unassembled WGS sequence"/>
</dbReference>
<dbReference type="FunFam" id="1.10.510.10:FF:000060">
    <property type="entry name" value="G-type lectin S-receptor-like serine/threonine-protein kinase"/>
    <property type="match status" value="1"/>
</dbReference>
<comment type="caution">
    <text evidence="19">The sequence shown here is derived from an EMBL/GenBank/DDBJ whole genome shotgun (WGS) entry which is preliminary data.</text>
</comment>
<keyword evidence="10" id="KW-0325">Glycoprotein</keyword>
<keyword evidence="2" id="KW-1003">Cell membrane</keyword>
<dbReference type="InterPro" id="IPR000858">
    <property type="entry name" value="S_locus_glycoprot_dom"/>
</dbReference>
<evidence type="ECO:0000256" key="8">
    <source>
        <dbReference type="ARBA" id="ARBA00022840"/>
    </source>
</evidence>
<evidence type="ECO:0000256" key="15">
    <source>
        <dbReference type="SAM" id="SignalP"/>
    </source>
</evidence>
<dbReference type="InterPro" id="IPR024171">
    <property type="entry name" value="SRK-like_kinase"/>
</dbReference>
<dbReference type="FunFam" id="2.90.10.10:FF:000001">
    <property type="entry name" value="G-type lectin S-receptor-like serine/threonine-protein kinase"/>
    <property type="match status" value="1"/>
</dbReference>
<evidence type="ECO:0000259" key="17">
    <source>
        <dbReference type="PROSITE" id="PS50927"/>
    </source>
</evidence>
<evidence type="ECO:0000256" key="3">
    <source>
        <dbReference type="ARBA" id="ARBA00022527"/>
    </source>
</evidence>
<comment type="catalytic activity">
    <reaction evidence="12 13">
        <text>L-seryl-[protein] + ATP = O-phospho-L-seryl-[protein] + ADP + H(+)</text>
        <dbReference type="Rhea" id="RHEA:17989"/>
        <dbReference type="Rhea" id="RHEA-COMP:9863"/>
        <dbReference type="Rhea" id="RHEA-COMP:11604"/>
        <dbReference type="ChEBI" id="CHEBI:15378"/>
        <dbReference type="ChEBI" id="CHEBI:29999"/>
        <dbReference type="ChEBI" id="CHEBI:30616"/>
        <dbReference type="ChEBI" id="CHEBI:83421"/>
        <dbReference type="ChEBI" id="CHEBI:456216"/>
        <dbReference type="EC" id="2.7.11.1"/>
    </reaction>
</comment>
<dbReference type="PIRSF" id="PIRSF000641">
    <property type="entry name" value="SRK"/>
    <property type="match status" value="1"/>
</dbReference>
<dbReference type="InterPro" id="IPR036426">
    <property type="entry name" value="Bulb-type_lectin_dom_sf"/>
</dbReference>
<dbReference type="SMART" id="SM00473">
    <property type="entry name" value="PAN_AP"/>
    <property type="match status" value="1"/>
</dbReference>
<dbReference type="InterPro" id="IPR008271">
    <property type="entry name" value="Ser/Thr_kinase_AS"/>
</dbReference>
<proteinExistence type="inferred from homology"/>
<keyword evidence="7 13" id="KW-0418">Kinase</keyword>
<dbReference type="GO" id="GO:0005886">
    <property type="term" value="C:plasma membrane"/>
    <property type="evidence" value="ECO:0007669"/>
    <property type="project" value="UniProtKB-SubCell"/>
</dbReference>
<keyword evidence="5 15" id="KW-0732">Signal</keyword>
<evidence type="ECO:0000256" key="11">
    <source>
        <dbReference type="ARBA" id="ARBA00047899"/>
    </source>
</evidence>
<dbReference type="SUPFAM" id="SSF56112">
    <property type="entry name" value="Protein kinase-like (PK-like)"/>
    <property type="match status" value="1"/>
</dbReference>
<evidence type="ECO:0000256" key="1">
    <source>
        <dbReference type="ARBA" id="ARBA00004251"/>
    </source>
</evidence>
<protein>
    <recommendedName>
        <fullName evidence="13">Receptor-like serine/threonine-protein kinase</fullName>
        <ecNumber evidence="13">2.7.11.1</ecNumber>
    </recommendedName>
</protein>
<dbReference type="SMART" id="SM00220">
    <property type="entry name" value="S_TKc"/>
    <property type="match status" value="1"/>
</dbReference>
<evidence type="ECO:0000259" key="16">
    <source>
        <dbReference type="PROSITE" id="PS50011"/>
    </source>
</evidence>
<dbReference type="GO" id="GO:0005524">
    <property type="term" value="F:ATP binding"/>
    <property type="evidence" value="ECO:0007669"/>
    <property type="project" value="UniProtKB-KW"/>
</dbReference>
<evidence type="ECO:0000313" key="19">
    <source>
        <dbReference type="EMBL" id="KAK9681755.1"/>
    </source>
</evidence>